<feature type="domain" description="EamA" evidence="7">
    <location>
        <begin position="7"/>
        <end position="136"/>
    </location>
</feature>
<feature type="transmembrane region" description="Helical" evidence="6">
    <location>
        <begin position="212"/>
        <end position="231"/>
    </location>
</feature>
<accession>A0A432V0M4</accession>
<dbReference type="PANTHER" id="PTHR32322">
    <property type="entry name" value="INNER MEMBRANE TRANSPORTER"/>
    <property type="match status" value="1"/>
</dbReference>
<dbReference type="Pfam" id="PF00892">
    <property type="entry name" value="EamA"/>
    <property type="match status" value="2"/>
</dbReference>
<dbReference type="Proteomes" id="UP000281647">
    <property type="component" value="Unassembled WGS sequence"/>
</dbReference>
<gene>
    <name evidence="8" type="ORF">EET67_21595</name>
</gene>
<protein>
    <submittedName>
        <fullName evidence="8">DMT family transporter</fullName>
    </submittedName>
</protein>
<dbReference type="SUPFAM" id="SSF103481">
    <property type="entry name" value="Multidrug resistance efflux transporter EmrE"/>
    <property type="match status" value="2"/>
</dbReference>
<evidence type="ECO:0000313" key="9">
    <source>
        <dbReference type="Proteomes" id="UP000281647"/>
    </source>
</evidence>
<evidence type="ECO:0000256" key="5">
    <source>
        <dbReference type="ARBA" id="ARBA00023136"/>
    </source>
</evidence>
<evidence type="ECO:0000256" key="6">
    <source>
        <dbReference type="SAM" id="Phobius"/>
    </source>
</evidence>
<evidence type="ECO:0000313" key="8">
    <source>
        <dbReference type="EMBL" id="RUM95721.1"/>
    </source>
</evidence>
<organism evidence="8 9">
    <name type="scientific">Borborobacter arsenicus</name>
    <dbReference type="NCBI Taxonomy" id="1851146"/>
    <lineage>
        <taxon>Bacteria</taxon>
        <taxon>Pseudomonadati</taxon>
        <taxon>Pseudomonadota</taxon>
        <taxon>Alphaproteobacteria</taxon>
        <taxon>Hyphomicrobiales</taxon>
        <taxon>Phyllobacteriaceae</taxon>
        <taxon>Borborobacter</taxon>
    </lineage>
</organism>
<dbReference type="PANTHER" id="PTHR32322:SF2">
    <property type="entry name" value="EAMA DOMAIN-CONTAINING PROTEIN"/>
    <property type="match status" value="1"/>
</dbReference>
<proteinExistence type="inferred from homology"/>
<feature type="transmembrane region" description="Helical" evidence="6">
    <location>
        <begin position="179"/>
        <end position="200"/>
    </location>
</feature>
<evidence type="ECO:0000256" key="2">
    <source>
        <dbReference type="ARBA" id="ARBA00007362"/>
    </source>
</evidence>
<comment type="subcellular location">
    <subcellularLocation>
        <location evidence="1">Membrane</location>
        <topology evidence="1">Multi-pass membrane protein</topology>
    </subcellularLocation>
</comment>
<evidence type="ECO:0000259" key="7">
    <source>
        <dbReference type="Pfam" id="PF00892"/>
    </source>
</evidence>
<dbReference type="InterPro" id="IPR000620">
    <property type="entry name" value="EamA_dom"/>
</dbReference>
<dbReference type="GO" id="GO:0016020">
    <property type="term" value="C:membrane"/>
    <property type="evidence" value="ECO:0007669"/>
    <property type="project" value="UniProtKB-SubCell"/>
</dbReference>
<feature type="transmembrane region" description="Helical" evidence="6">
    <location>
        <begin position="120"/>
        <end position="140"/>
    </location>
</feature>
<keyword evidence="4 6" id="KW-1133">Transmembrane helix</keyword>
<feature type="transmembrane region" description="Helical" evidence="6">
    <location>
        <begin position="92"/>
        <end position="113"/>
    </location>
</feature>
<sequence length="309" mass="32923">MLRLTPFLVLVALLNSLCYPFIALGLTYSPHLTFAALRAIVAGLFLAMIAIALRRPLPTDLRSWLALASIGLGATSFAYFGMFHAAEFVAPGLATVIANSQPLITAVLAFFFLSERLRGLQYAGLCLGFLGIAATSLPQIGGGDQAAFSIGLAYILLSVAGIAISNVLMKSLGRYVDPLIAMAAQLLLGSIPLVALALIFEEPTRIEWTLEFVVALLALALPGTALAYWLWFWLLGHAPLGRVNAFTFLSPVFALILGATFFGEHIGPMTLVGLILTALGVVIVERAALATPTENTVAADPWCDRQRLP</sequence>
<keyword evidence="3 6" id="KW-0812">Transmembrane</keyword>
<comment type="similarity">
    <text evidence="2">Belongs to the EamA transporter family.</text>
</comment>
<evidence type="ECO:0000256" key="4">
    <source>
        <dbReference type="ARBA" id="ARBA00022989"/>
    </source>
</evidence>
<dbReference type="AlphaFoldDB" id="A0A432V0M4"/>
<evidence type="ECO:0000256" key="3">
    <source>
        <dbReference type="ARBA" id="ARBA00022692"/>
    </source>
</evidence>
<dbReference type="Gene3D" id="1.10.3730.20">
    <property type="match status" value="1"/>
</dbReference>
<reference evidence="8 9" key="1">
    <citation type="submission" date="2018-11" db="EMBL/GenBank/DDBJ databases">
        <title>Pseudaminobacter arsenicus sp. nov., an arsenic-resistant bacterium isolated from arsenic-rich aquifers.</title>
        <authorList>
            <person name="Mu Y."/>
        </authorList>
    </citation>
    <scope>NUCLEOTIDE SEQUENCE [LARGE SCALE GENOMIC DNA]</scope>
    <source>
        <strain evidence="8 9">CB3</strain>
    </source>
</reference>
<feature type="transmembrane region" description="Helical" evidence="6">
    <location>
        <begin position="65"/>
        <end position="86"/>
    </location>
</feature>
<feature type="transmembrane region" description="Helical" evidence="6">
    <location>
        <begin position="146"/>
        <end position="167"/>
    </location>
</feature>
<feature type="domain" description="EamA" evidence="7">
    <location>
        <begin position="150"/>
        <end position="284"/>
    </location>
</feature>
<dbReference type="InterPro" id="IPR037185">
    <property type="entry name" value="EmrE-like"/>
</dbReference>
<dbReference type="InterPro" id="IPR050638">
    <property type="entry name" value="AA-Vitamin_Transporters"/>
</dbReference>
<feature type="transmembrane region" description="Helical" evidence="6">
    <location>
        <begin position="243"/>
        <end position="263"/>
    </location>
</feature>
<keyword evidence="5 6" id="KW-0472">Membrane</keyword>
<feature type="transmembrane region" description="Helical" evidence="6">
    <location>
        <begin position="34"/>
        <end position="53"/>
    </location>
</feature>
<dbReference type="EMBL" id="RKST01000032">
    <property type="protein sequence ID" value="RUM95721.1"/>
    <property type="molecule type" value="Genomic_DNA"/>
</dbReference>
<dbReference type="RefSeq" id="WP_128628417.1">
    <property type="nucleotide sequence ID" value="NZ_RKST01000032.1"/>
</dbReference>
<feature type="transmembrane region" description="Helical" evidence="6">
    <location>
        <begin position="269"/>
        <end position="289"/>
    </location>
</feature>
<name>A0A432V0M4_9HYPH</name>
<keyword evidence="9" id="KW-1185">Reference proteome</keyword>
<dbReference type="OrthoDB" id="9814238at2"/>
<evidence type="ECO:0000256" key="1">
    <source>
        <dbReference type="ARBA" id="ARBA00004141"/>
    </source>
</evidence>
<comment type="caution">
    <text evidence="8">The sequence shown here is derived from an EMBL/GenBank/DDBJ whole genome shotgun (WGS) entry which is preliminary data.</text>
</comment>